<evidence type="ECO:0000313" key="3">
    <source>
        <dbReference type="Proteomes" id="UP001158049"/>
    </source>
</evidence>
<dbReference type="Pfam" id="PF02464">
    <property type="entry name" value="CinA"/>
    <property type="match status" value="1"/>
</dbReference>
<protein>
    <submittedName>
        <fullName evidence="2">Amidohydrolase, PncC family</fullName>
    </submittedName>
</protein>
<dbReference type="RefSeq" id="WP_283441495.1">
    <property type="nucleotide sequence ID" value="NZ_FXUL01000003.1"/>
</dbReference>
<dbReference type="InterPro" id="IPR008136">
    <property type="entry name" value="CinA_C"/>
</dbReference>
<accession>A0ABY1PZH0</accession>
<dbReference type="NCBIfam" id="TIGR00199">
    <property type="entry name" value="PncC_domain"/>
    <property type="match status" value="1"/>
</dbReference>
<sequence length="176" mass="19116">MDHQLQSVLRYLQDNKLKLVTAESCTAGMIASTLADEPGSGCWLECAFVTYSEEAKMRCIGVKPETIKRHNLTSEEVAREMAEGALRAANANVAISDTGVAGPGPGEGGIPAGTICFAWSFEHKDGVTTFSETRRFDGDRNAVRHAATDYAINRIWHYHNALAADDARPHKLPEAV</sequence>
<proteinExistence type="predicted"/>
<dbReference type="EMBL" id="FXUL01000003">
    <property type="protein sequence ID" value="SMP53032.1"/>
    <property type="molecule type" value="Genomic_DNA"/>
</dbReference>
<name>A0ABY1PZH0_9BURK</name>
<dbReference type="InterPro" id="IPR036653">
    <property type="entry name" value="CinA-like_C"/>
</dbReference>
<feature type="domain" description="CinA C-terminal" evidence="1">
    <location>
        <begin position="6"/>
        <end position="156"/>
    </location>
</feature>
<dbReference type="SUPFAM" id="SSF142433">
    <property type="entry name" value="CinA-like"/>
    <property type="match status" value="1"/>
</dbReference>
<keyword evidence="3" id="KW-1185">Reference proteome</keyword>
<evidence type="ECO:0000313" key="2">
    <source>
        <dbReference type="EMBL" id="SMP53032.1"/>
    </source>
</evidence>
<evidence type="ECO:0000259" key="1">
    <source>
        <dbReference type="Pfam" id="PF02464"/>
    </source>
</evidence>
<dbReference type="Gene3D" id="3.90.950.20">
    <property type="entry name" value="CinA-like"/>
    <property type="match status" value="1"/>
</dbReference>
<gene>
    <name evidence="2" type="ORF">SAMN06295970_103231</name>
</gene>
<dbReference type="Proteomes" id="UP001158049">
    <property type="component" value="Unassembled WGS sequence"/>
</dbReference>
<organism evidence="2 3">
    <name type="scientific">Noviherbaspirillum suwonense</name>
    <dbReference type="NCBI Taxonomy" id="1224511"/>
    <lineage>
        <taxon>Bacteria</taxon>
        <taxon>Pseudomonadati</taxon>
        <taxon>Pseudomonadota</taxon>
        <taxon>Betaproteobacteria</taxon>
        <taxon>Burkholderiales</taxon>
        <taxon>Oxalobacteraceae</taxon>
        <taxon>Noviherbaspirillum</taxon>
    </lineage>
</organism>
<reference evidence="2 3" key="1">
    <citation type="submission" date="2017-05" db="EMBL/GenBank/DDBJ databases">
        <authorList>
            <person name="Varghese N."/>
            <person name="Submissions S."/>
        </authorList>
    </citation>
    <scope>NUCLEOTIDE SEQUENCE [LARGE SCALE GENOMIC DNA]</scope>
    <source>
        <strain evidence="2 3">DSM 26001</strain>
    </source>
</reference>
<comment type="caution">
    <text evidence="2">The sequence shown here is derived from an EMBL/GenBank/DDBJ whole genome shotgun (WGS) entry which is preliminary data.</text>
</comment>